<dbReference type="InterPro" id="IPR029058">
    <property type="entry name" value="AB_hydrolase_fold"/>
</dbReference>
<dbReference type="InterPro" id="IPR050266">
    <property type="entry name" value="AB_hydrolase_sf"/>
</dbReference>
<dbReference type="SUPFAM" id="SSF53474">
    <property type="entry name" value="alpha/beta-Hydrolases"/>
    <property type="match status" value="1"/>
</dbReference>
<keyword evidence="4" id="KW-1185">Reference proteome</keyword>
<comment type="caution">
    <text evidence="3">The sequence shown here is derived from an EMBL/GenBank/DDBJ whole genome shotgun (WGS) entry which is preliminary data.</text>
</comment>
<feature type="signal peptide" evidence="1">
    <location>
        <begin position="1"/>
        <end position="19"/>
    </location>
</feature>
<dbReference type="Pfam" id="PF00561">
    <property type="entry name" value="Abhydrolase_1"/>
    <property type="match status" value="1"/>
</dbReference>
<evidence type="ECO:0000313" key="3">
    <source>
        <dbReference type="EMBL" id="MFB9991618.1"/>
    </source>
</evidence>
<dbReference type="InterPro" id="IPR000073">
    <property type="entry name" value="AB_hydrolase_1"/>
</dbReference>
<reference evidence="3 4" key="1">
    <citation type="submission" date="2024-09" db="EMBL/GenBank/DDBJ databases">
        <authorList>
            <person name="Sun Q."/>
            <person name="Mori K."/>
        </authorList>
    </citation>
    <scope>NUCLEOTIDE SEQUENCE [LARGE SCALE GENOMIC DNA]</scope>
    <source>
        <strain evidence="3 4">JCM 13503</strain>
    </source>
</reference>
<evidence type="ECO:0000313" key="4">
    <source>
        <dbReference type="Proteomes" id="UP001589733"/>
    </source>
</evidence>
<name>A0ABV6AVU1_9DEIO</name>
<evidence type="ECO:0000256" key="1">
    <source>
        <dbReference type="SAM" id="SignalP"/>
    </source>
</evidence>
<gene>
    <name evidence="3" type="ORF">ACFFLM_06520</name>
</gene>
<dbReference type="PANTHER" id="PTHR43798">
    <property type="entry name" value="MONOACYLGLYCEROL LIPASE"/>
    <property type="match status" value="1"/>
</dbReference>
<sequence length="287" mass="31113">MKQGIVLLALSLSAVQAGAAQPTGSFVTVDPGVQLYVQQLGTGQPVIFVPGWTMTGDFFQKQLPVFAQQYRAVTFDPRGQGRSTKTTLGSTYAAHGVDLSRLMNRLGLKNVLLVGWSYGCLDAYSYLHQFGTRNVKAFVCVDQTPKSLGLTSDAWAEGDAATLAGLTQSLAPSHGAFMAGYAEYMLGRKNKAEIDWVVQQSLKTPNSVARLLFADGTARDYSQTARNVSKVIPTLALVRQDWSAAALKWLGANTPAAKTAVVPNHMAFWTEPGQFNRLLQGFFDTLR</sequence>
<keyword evidence="3" id="KW-0378">Hydrolase</keyword>
<dbReference type="RefSeq" id="WP_380006970.1">
    <property type="nucleotide sequence ID" value="NZ_JBHLYR010000021.1"/>
</dbReference>
<keyword evidence="1" id="KW-0732">Signal</keyword>
<evidence type="ECO:0000259" key="2">
    <source>
        <dbReference type="Pfam" id="PF00561"/>
    </source>
</evidence>
<protein>
    <submittedName>
        <fullName evidence="3">Alpha/beta fold hydrolase</fullName>
    </submittedName>
</protein>
<accession>A0ABV6AVU1</accession>
<dbReference type="Proteomes" id="UP001589733">
    <property type="component" value="Unassembled WGS sequence"/>
</dbReference>
<feature type="chain" id="PRO_5046948512" evidence="1">
    <location>
        <begin position="20"/>
        <end position="287"/>
    </location>
</feature>
<feature type="domain" description="AB hydrolase-1" evidence="2">
    <location>
        <begin position="45"/>
        <end position="175"/>
    </location>
</feature>
<dbReference type="GO" id="GO:0016787">
    <property type="term" value="F:hydrolase activity"/>
    <property type="evidence" value="ECO:0007669"/>
    <property type="project" value="UniProtKB-KW"/>
</dbReference>
<proteinExistence type="predicted"/>
<dbReference type="Gene3D" id="3.40.50.1820">
    <property type="entry name" value="alpha/beta hydrolase"/>
    <property type="match status" value="1"/>
</dbReference>
<dbReference type="EMBL" id="JBHLYR010000021">
    <property type="protein sequence ID" value="MFB9991618.1"/>
    <property type="molecule type" value="Genomic_DNA"/>
</dbReference>
<organism evidence="3 4">
    <name type="scientific">Deinococcus oregonensis</name>
    <dbReference type="NCBI Taxonomy" id="1805970"/>
    <lineage>
        <taxon>Bacteria</taxon>
        <taxon>Thermotogati</taxon>
        <taxon>Deinococcota</taxon>
        <taxon>Deinococci</taxon>
        <taxon>Deinococcales</taxon>
        <taxon>Deinococcaceae</taxon>
        <taxon>Deinococcus</taxon>
    </lineage>
</organism>